<dbReference type="GO" id="GO:0004029">
    <property type="term" value="F:aldehyde dehydrogenase (NAD+) activity"/>
    <property type="evidence" value="ECO:0007669"/>
    <property type="project" value="TreeGrafter"/>
</dbReference>
<dbReference type="CDD" id="cd05262">
    <property type="entry name" value="SDR_a7"/>
    <property type="match status" value="1"/>
</dbReference>
<dbReference type="InterPro" id="IPR051783">
    <property type="entry name" value="NAD(P)-dependent_oxidoreduct"/>
</dbReference>
<feature type="domain" description="NAD-dependent epimerase/dehydratase" evidence="1">
    <location>
        <begin position="3"/>
        <end position="214"/>
    </location>
</feature>
<dbReference type="GO" id="GO:0005737">
    <property type="term" value="C:cytoplasm"/>
    <property type="evidence" value="ECO:0007669"/>
    <property type="project" value="TreeGrafter"/>
</dbReference>
<sequence length="298" mass="31851">MRVFVTGASGFVGSAIVKELLSAGHKVLGMVRSDAGAEKVAALGAEVHRGDLYDLESIKSGVAVCDAVIHTAFNHDFSKFKDNCETDRLVVEAMASVLEGSDRPLVVTSGIGLFSEVSHKVTEDEKPSVGSDVVARMASEEAVRAAQAKGVNAYTLRLPPTTHDAGDHGFVPMIINMAKEKGVSAYINGGANLWPAVHRQDAAVLYRLIVEQKPALRNYHAVAEEGIPFKEIATAIGEGLNLPVESKTGDEVAAHFTWFTHFASMNCEASSAKTSEVTGWKPKHIGLMEDLQVGGYFN</sequence>
<name>A0A494VU69_9SPHI</name>
<organism evidence="2 3">
    <name type="scientific">Mucilaginibacter celer</name>
    <dbReference type="NCBI Taxonomy" id="2305508"/>
    <lineage>
        <taxon>Bacteria</taxon>
        <taxon>Pseudomonadati</taxon>
        <taxon>Bacteroidota</taxon>
        <taxon>Sphingobacteriia</taxon>
        <taxon>Sphingobacteriales</taxon>
        <taxon>Sphingobacteriaceae</taxon>
        <taxon>Mucilaginibacter</taxon>
    </lineage>
</organism>
<dbReference type="InterPro" id="IPR036291">
    <property type="entry name" value="NAD(P)-bd_dom_sf"/>
</dbReference>
<evidence type="ECO:0000313" key="2">
    <source>
        <dbReference type="EMBL" id="AYL98504.1"/>
    </source>
</evidence>
<dbReference type="Gene3D" id="3.40.50.720">
    <property type="entry name" value="NAD(P)-binding Rossmann-like Domain"/>
    <property type="match status" value="1"/>
</dbReference>
<dbReference type="PANTHER" id="PTHR48079:SF6">
    <property type="entry name" value="NAD(P)-BINDING DOMAIN-CONTAINING PROTEIN-RELATED"/>
    <property type="match status" value="1"/>
</dbReference>
<dbReference type="EMBL" id="CP032869">
    <property type="protein sequence ID" value="AYL98504.1"/>
    <property type="molecule type" value="Genomic_DNA"/>
</dbReference>
<dbReference type="Proteomes" id="UP000270046">
    <property type="component" value="Chromosome"/>
</dbReference>
<dbReference type="PANTHER" id="PTHR48079">
    <property type="entry name" value="PROTEIN YEEZ"/>
    <property type="match status" value="1"/>
</dbReference>
<dbReference type="KEGG" id="muh:HYN43_025900"/>
<reference evidence="2 3" key="1">
    <citation type="submission" date="2018-10" db="EMBL/GenBank/DDBJ databases">
        <title>Genome sequencing of Mucilaginibacter sp. HYN0043.</title>
        <authorList>
            <person name="Kim M."/>
            <person name="Yi H."/>
        </authorList>
    </citation>
    <scope>NUCLEOTIDE SEQUENCE [LARGE SCALE GENOMIC DNA]</scope>
    <source>
        <strain evidence="2 3">HYN0043</strain>
    </source>
</reference>
<dbReference type="SUPFAM" id="SSF51735">
    <property type="entry name" value="NAD(P)-binding Rossmann-fold domains"/>
    <property type="match status" value="1"/>
</dbReference>
<dbReference type="OrthoDB" id="9807212at2"/>
<dbReference type="AlphaFoldDB" id="A0A494VU69"/>
<dbReference type="InterPro" id="IPR001509">
    <property type="entry name" value="Epimerase_deHydtase"/>
</dbReference>
<proteinExistence type="predicted"/>
<evidence type="ECO:0000313" key="3">
    <source>
        <dbReference type="Proteomes" id="UP000270046"/>
    </source>
</evidence>
<gene>
    <name evidence="2" type="ORF">HYN43_025900</name>
</gene>
<accession>A0A494VU69</accession>
<dbReference type="RefSeq" id="WP_119406777.1">
    <property type="nucleotide sequence ID" value="NZ_CP032869.1"/>
</dbReference>
<dbReference type="Pfam" id="PF01370">
    <property type="entry name" value="Epimerase"/>
    <property type="match status" value="1"/>
</dbReference>
<keyword evidence="3" id="KW-1185">Reference proteome</keyword>
<evidence type="ECO:0000259" key="1">
    <source>
        <dbReference type="Pfam" id="PF01370"/>
    </source>
</evidence>
<protein>
    <submittedName>
        <fullName evidence="2">NAD-dependent epimerase/dehydratase family protein</fullName>
    </submittedName>
</protein>